<keyword evidence="6" id="KW-1185">Reference proteome</keyword>
<keyword evidence="1" id="KW-0963">Cytoplasm</keyword>
<dbReference type="Proteomes" id="UP000238176">
    <property type="component" value="Unassembled WGS sequence"/>
</dbReference>
<dbReference type="GO" id="GO:0008616">
    <property type="term" value="P:tRNA queuosine(34) biosynthetic process"/>
    <property type="evidence" value="ECO:0007669"/>
    <property type="project" value="UniProtKB-KW"/>
</dbReference>
<protein>
    <submittedName>
        <fullName evidence="5">S-adenosylmethionine--tRNA ribosyltransferase-isomerase</fullName>
    </submittedName>
</protein>
<organism evidence="5 6">
    <name type="scientific">Glycomyces artemisiae</name>
    <dbReference type="NCBI Taxonomy" id="1076443"/>
    <lineage>
        <taxon>Bacteria</taxon>
        <taxon>Bacillati</taxon>
        <taxon>Actinomycetota</taxon>
        <taxon>Actinomycetes</taxon>
        <taxon>Glycomycetales</taxon>
        <taxon>Glycomycetaceae</taxon>
        <taxon>Glycomyces</taxon>
    </lineage>
</organism>
<dbReference type="InterPro" id="IPR042119">
    <property type="entry name" value="QueA_dom2"/>
</dbReference>
<sequence length="348" mass="39171">METSKLNFQLPAHLLARQPIERRGGERHDSKMVVYHKRSETVEFTSFREIPRFLEPGDVVVINDSRTLNASVFANVEDRGRVEVQLRYNPKDNIWGVSSKSRRAPRIGSKLTFDGTDITATMLGPDDRGLSLWMLEFDCEFDALVAYLDEHGRPIPSLYVEGSFTNEEYNSVYAERPGSAEMPAAGRHFTEEVLTRLRERGVGIAYITLHTGLSSVEISEEHLEDHRMHAEWCQIPPETADMVNTAKDEGHRVLVVGTTVMRTLESAAKEDGLPLRAGDRWTDLYIYPGFDFQVADAFVTNFHGPRSSRIALASAFTGADLLLHGYDAAIERGLQFYEFGDTTLTLPD</sequence>
<evidence type="ECO:0000256" key="2">
    <source>
        <dbReference type="ARBA" id="ARBA00022679"/>
    </source>
</evidence>
<dbReference type="Pfam" id="PF02547">
    <property type="entry name" value="Queuosine_synth"/>
    <property type="match status" value="1"/>
</dbReference>
<name>A0A2T0UL30_9ACTN</name>
<dbReference type="InterPro" id="IPR042118">
    <property type="entry name" value="QueA_dom1"/>
</dbReference>
<keyword evidence="4" id="KW-0671">Queuosine biosynthesis</keyword>
<keyword evidence="3" id="KW-0949">S-adenosyl-L-methionine</keyword>
<dbReference type="PANTHER" id="PTHR30307">
    <property type="entry name" value="S-ADENOSYLMETHIONINE:TRNA RIBOSYLTRANSFERASE-ISOMERASE"/>
    <property type="match status" value="1"/>
</dbReference>
<evidence type="ECO:0000313" key="6">
    <source>
        <dbReference type="Proteomes" id="UP000238176"/>
    </source>
</evidence>
<dbReference type="Gene3D" id="3.40.1780.10">
    <property type="entry name" value="QueA-like"/>
    <property type="match status" value="1"/>
</dbReference>
<dbReference type="NCBIfam" id="TIGR00113">
    <property type="entry name" value="queA"/>
    <property type="match status" value="1"/>
</dbReference>
<keyword evidence="2 5" id="KW-0808">Transferase</keyword>
<accession>A0A2T0UL30</accession>
<gene>
    <name evidence="5" type="ORF">B0I28_105354</name>
</gene>
<evidence type="ECO:0000313" key="5">
    <source>
        <dbReference type="EMBL" id="PRY58639.1"/>
    </source>
</evidence>
<dbReference type="RefSeq" id="WP_106364701.1">
    <property type="nucleotide sequence ID" value="NZ_PVTJ01000005.1"/>
</dbReference>
<dbReference type="SUPFAM" id="SSF111337">
    <property type="entry name" value="QueA-like"/>
    <property type="match status" value="1"/>
</dbReference>
<dbReference type="InterPro" id="IPR036100">
    <property type="entry name" value="QueA_sf"/>
</dbReference>
<evidence type="ECO:0000256" key="4">
    <source>
        <dbReference type="ARBA" id="ARBA00022785"/>
    </source>
</evidence>
<evidence type="ECO:0000256" key="3">
    <source>
        <dbReference type="ARBA" id="ARBA00022691"/>
    </source>
</evidence>
<evidence type="ECO:0000256" key="1">
    <source>
        <dbReference type="ARBA" id="ARBA00022490"/>
    </source>
</evidence>
<dbReference type="EMBL" id="PVTJ01000005">
    <property type="protein sequence ID" value="PRY58639.1"/>
    <property type="molecule type" value="Genomic_DNA"/>
</dbReference>
<dbReference type="AlphaFoldDB" id="A0A2T0UL30"/>
<comment type="caution">
    <text evidence="5">The sequence shown here is derived from an EMBL/GenBank/DDBJ whole genome shotgun (WGS) entry which is preliminary data.</text>
</comment>
<reference evidence="5 6" key="1">
    <citation type="submission" date="2018-03" db="EMBL/GenBank/DDBJ databases">
        <title>Genomic Encyclopedia of Type Strains, Phase III (KMG-III): the genomes of soil and plant-associated and newly described type strains.</title>
        <authorList>
            <person name="Whitman W."/>
        </authorList>
    </citation>
    <scope>NUCLEOTIDE SEQUENCE [LARGE SCALE GENOMIC DNA]</scope>
    <source>
        <strain evidence="5 6">CGMCC 4.7067</strain>
    </source>
</reference>
<dbReference type="GO" id="GO:0051075">
    <property type="term" value="F:S-adenosylmethionine:tRNA ribosyltransferase-isomerase activity"/>
    <property type="evidence" value="ECO:0007669"/>
    <property type="project" value="TreeGrafter"/>
</dbReference>
<keyword evidence="5" id="KW-0413">Isomerase</keyword>
<dbReference type="Gene3D" id="2.40.10.240">
    <property type="entry name" value="QueA-like"/>
    <property type="match status" value="1"/>
</dbReference>
<proteinExistence type="predicted"/>
<dbReference type="OrthoDB" id="9783887at2"/>
<dbReference type="PANTHER" id="PTHR30307:SF0">
    <property type="entry name" value="S-ADENOSYLMETHIONINE:TRNA RIBOSYLTRANSFERASE-ISOMERASE"/>
    <property type="match status" value="1"/>
</dbReference>
<dbReference type="InterPro" id="IPR003699">
    <property type="entry name" value="QueA"/>
</dbReference>